<dbReference type="PANTHER" id="PTHR43792:SF8">
    <property type="entry name" value="[RIBOSOMAL PROTEIN US5]-ALANINE N-ACETYLTRANSFERASE"/>
    <property type="match status" value="1"/>
</dbReference>
<dbReference type="Proteomes" id="UP001144323">
    <property type="component" value="Unassembled WGS sequence"/>
</dbReference>
<dbReference type="GO" id="GO:0005737">
    <property type="term" value="C:cytoplasm"/>
    <property type="evidence" value="ECO:0007669"/>
    <property type="project" value="TreeGrafter"/>
</dbReference>
<evidence type="ECO:0000256" key="2">
    <source>
        <dbReference type="ARBA" id="ARBA00023315"/>
    </source>
</evidence>
<evidence type="ECO:0000313" key="5">
    <source>
        <dbReference type="EMBL" id="GLI94443.1"/>
    </source>
</evidence>
<dbReference type="InterPro" id="IPR051531">
    <property type="entry name" value="N-acetyltransferase"/>
</dbReference>
<gene>
    <name evidence="5" type="primary">rimJ</name>
    <name evidence="5" type="ORF">LMG27198_34350</name>
</gene>
<dbReference type="AlphaFoldDB" id="A0A9W6GWX4"/>
<keyword evidence="6" id="KW-1185">Reference proteome</keyword>
<evidence type="ECO:0000256" key="3">
    <source>
        <dbReference type="ARBA" id="ARBA00038502"/>
    </source>
</evidence>
<protein>
    <submittedName>
        <fullName evidence="5">Ribosomal-protein-alanine N-acetyltransferase</fullName>
    </submittedName>
</protein>
<evidence type="ECO:0000313" key="6">
    <source>
        <dbReference type="Proteomes" id="UP001144323"/>
    </source>
</evidence>
<dbReference type="RefSeq" id="WP_281804465.1">
    <property type="nucleotide sequence ID" value="NZ_BSEC01000001.1"/>
</dbReference>
<keyword evidence="1" id="KW-0808">Transferase</keyword>
<dbReference type="InterPro" id="IPR000182">
    <property type="entry name" value="GNAT_dom"/>
</dbReference>
<dbReference type="GO" id="GO:0008999">
    <property type="term" value="F:protein-N-terminal-alanine acetyltransferase activity"/>
    <property type="evidence" value="ECO:0007669"/>
    <property type="project" value="TreeGrafter"/>
</dbReference>
<proteinExistence type="inferred from homology"/>
<keyword evidence="2" id="KW-0012">Acyltransferase</keyword>
<comment type="similarity">
    <text evidence="3">Belongs to the acetyltransferase family. RimJ subfamily.</text>
</comment>
<dbReference type="PROSITE" id="PS51186">
    <property type="entry name" value="GNAT"/>
    <property type="match status" value="1"/>
</dbReference>
<dbReference type="PANTHER" id="PTHR43792">
    <property type="entry name" value="GNAT FAMILY, PUTATIVE (AFU_ORTHOLOGUE AFUA_3G00765)-RELATED-RELATED"/>
    <property type="match status" value="1"/>
</dbReference>
<evidence type="ECO:0000256" key="1">
    <source>
        <dbReference type="ARBA" id="ARBA00022679"/>
    </source>
</evidence>
<feature type="domain" description="N-acetyltransferase" evidence="4">
    <location>
        <begin position="19"/>
        <end position="189"/>
    </location>
</feature>
<organism evidence="5 6">
    <name type="scientific">Methylocystis echinoides</name>
    <dbReference type="NCBI Taxonomy" id="29468"/>
    <lineage>
        <taxon>Bacteria</taxon>
        <taxon>Pseudomonadati</taxon>
        <taxon>Pseudomonadota</taxon>
        <taxon>Alphaproteobacteria</taxon>
        <taxon>Hyphomicrobiales</taxon>
        <taxon>Methylocystaceae</taxon>
        <taxon>Methylocystis</taxon>
    </lineage>
</organism>
<accession>A0A9W6GWX4</accession>
<dbReference type="InterPro" id="IPR016181">
    <property type="entry name" value="Acyl_CoA_acyltransferase"/>
</dbReference>
<dbReference type="EMBL" id="BSEC01000001">
    <property type="protein sequence ID" value="GLI94443.1"/>
    <property type="molecule type" value="Genomic_DNA"/>
</dbReference>
<dbReference type="Pfam" id="PF13302">
    <property type="entry name" value="Acetyltransf_3"/>
    <property type="match status" value="1"/>
</dbReference>
<dbReference type="SUPFAM" id="SSF55729">
    <property type="entry name" value="Acyl-CoA N-acyltransferases (Nat)"/>
    <property type="match status" value="1"/>
</dbReference>
<comment type="caution">
    <text evidence="5">The sequence shown here is derived from an EMBL/GenBank/DDBJ whole genome shotgun (WGS) entry which is preliminary data.</text>
</comment>
<sequence length="202" mass="23182">MAIFGVLGRRDMPIQGEGVYMRPSEMRDYLEWASLREQSRAFLTPWEPIWPSDDLTRASFRYRVRRHAEEMARDEAYSFFVFREEDDVLLGGLSFGYVRRGVSQAATLGYWMGEPFAGKGYMTRAARAACAYIFEKQGLHRIEAACLPNNEPSKRLLERVGFKQEGYARSYLAINGQWRDHLLFAMLESDRVPPGKPGATPP</sequence>
<reference evidence="5" key="1">
    <citation type="journal article" date="2023" name="Int. J. Syst. Evol. Microbiol.">
        <title>Methylocystis iwaonis sp. nov., a type II methane-oxidizing bacterium from surface soil of a rice paddy field in Japan, and emended description of the genus Methylocystis (ex Whittenbury et al. 1970) Bowman et al. 1993.</title>
        <authorList>
            <person name="Kaise H."/>
            <person name="Sawadogo J.B."/>
            <person name="Alam M.S."/>
            <person name="Ueno C."/>
            <person name="Dianou D."/>
            <person name="Shinjo R."/>
            <person name="Asakawa S."/>
        </authorList>
    </citation>
    <scope>NUCLEOTIDE SEQUENCE</scope>
    <source>
        <strain evidence="5">LMG27198</strain>
    </source>
</reference>
<evidence type="ECO:0000259" key="4">
    <source>
        <dbReference type="PROSITE" id="PS51186"/>
    </source>
</evidence>
<name>A0A9W6GWX4_9HYPH</name>
<dbReference type="Gene3D" id="3.40.630.30">
    <property type="match status" value="1"/>
</dbReference>